<comment type="caution">
    <text evidence="9">The sequence shown here is derived from an EMBL/GenBank/DDBJ whole genome shotgun (WGS) entry which is preliminary data.</text>
</comment>
<keyword evidence="4 7" id="KW-0812">Transmembrane</keyword>
<dbReference type="EMBL" id="PCVY01000065">
    <property type="protein sequence ID" value="PIQ85491.1"/>
    <property type="molecule type" value="Genomic_DNA"/>
</dbReference>
<dbReference type="GO" id="GO:0008137">
    <property type="term" value="F:NADH dehydrogenase (ubiquinone) activity"/>
    <property type="evidence" value="ECO:0007669"/>
    <property type="project" value="InterPro"/>
</dbReference>
<organism evidence="9 10">
    <name type="scientific">Candidatus Abzuiibacterium crystallinum</name>
    <dbReference type="NCBI Taxonomy" id="1974748"/>
    <lineage>
        <taxon>Bacteria</taxon>
        <taxon>Pseudomonadati</taxon>
        <taxon>Candidatus Omnitrophota</taxon>
        <taxon>Candidatus Abzuiibacterium</taxon>
    </lineage>
</organism>
<dbReference type="EC" id="7.1.1.-" evidence="7"/>
<dbReference type="GO" id="GO:0005886">
    <property type="term" value="C:plasma membrane"/>
    <property type="evidence" value="ECO:0007669"/>
    <property type="project" value="UniProtKB-SubCell"/>
</dbReference>
<keyword evidence="7" id="KW-1278">Translocase</keyword>
<dbReference type="GO" id="GO:0030964">
    <property type="term" value="C:NADH dehydrogenase complex"/>
    <property type="evidence" value="ECO:0007669"/>
    <property type="project" value="TreeGrafter"/>
</dbReference>
<dbReference type="Proteomes" id="UP000230859">
    <property type="component" value="Unassembled WGS sequence"/>
</dbReference>
<evidence type="ECO:0000313" key="9">
    <source>
        <dbReference type="EMBL" id="PIQ85491.1"/>
    </source>
</evidence>
<keyword evidence="7" id="KW-0830">Ubiquinone</keyword>
<evidence type="ECO:0000256" key="3">
    <source>
        <dbReference type="ARBA" id="ARBA00022448"/>
    </source>
</evidence>
<dbReference type="InterPro" id="IPR038430">
    <property type="entry name" value="NDAH_ubi_oxred_su3_sf"/>
</dbReference>
<dbReference type="GO" id="GO:0050136">
    <property type="term" value="F:NADH dehydrogenase (quinone) (non-electrogenic) activity"/>
    <property type="evidence" value="ECO:0007669"/>
    <property type="project" value="UniProtKB-UniRule"/>
</dbReference>
<keyword evidence="6 7" id="KW-0472">Membrane</keyword>
<keyword evidence="7" id="KW-1003">Cell membrane</keyword>
<protein>
    <recommendedName>
        <fullName evidence="7">NADH-quinone oxidoreductase subunit A</fullName>
        <ecNumber evidence="7">7.1.1.-</ecNumber>
    </recommendedName>
    <alternativeName>
        <fullName evidence="7">NADH dehydrogenase I subunit A</fullName>
    </alternativeName>
    <alternativeName>
        <fullName evidence="7">NDH-1 subunit A</fullName>
    </alternativeName>
    <alternativeName>
        <fullName evidence="7">NUO1</fullName>
    </alternativeName>
</protein>
<evidence type="ECO:0000313" key="10">
    <source>
        <dbReference type="Proteomes" id="UP000230859"/>
    </source>
</evidence>
<comment type="function">
    <text evidence="7">NDH-1 shuttles electrons from NADH, via FMN and iron-sulfur (Fe-S) centers, to quinones in the respiratory chain. The immediate electron acceptor for the enzyme in this species is believed to be ubiquinone. Couples the redox reaction to proton translocation (for every two electrons transferred, four hydrogen ions are translocated across the cytoplasmic membrane), and thus conserves the redox energy in a proton gradient.</text>
</comment>
<keyword evidence="3 7" id="KW-0813">Transport</keyword>
<dbReference type="InterPro" id="IPR000440">
    <property type="entry name" value="NADH_UbQ/plastoQ_OxRdtase_su3"/>
</dbReference>
<dbReference type="PANTHER" id="PTHR11058:SF9">
    <property type="entry name" value="NADH-UBIQUINONE OXIDOREDUCTASE CHAIN 3"/>
    <property type="match status" value="1"/>
</dbReference>
<accession>A0A2H0LMA6</accession>
<keyword evidence="7 8" id="KW-0874">Quinone</keyword>
<evidence type="ECO:0000256" key="5">
    <source>
        <dbReference type="ARBA" id="ARBA00022989"/>
    </source>
</evidence>
<evidence type="ECO:0000256" key="4">
    <source>
        <dbReference type="ARBA" id="ARBA00022692"/>
    </source>
</evidence>
<sequence>MNDSYFAQYLFLGLFLLVAIAFPILPLVLAKIVAPKKNNPIKNSTYECGIEASGDAWIQFKAQYYVYALIFIVFDIETIFIYPWAVAYNQLGLFALLAMALFLFLLTFGLIYAWKKNILEWK</sequence>
<evidence type="ECO:0000256" key="8">
    <source>
        <dbReference type="RuleBase" id="RU003639"/>
    </source>
</evidence>
<comment type="subcellular location">
    <subcellularLocation>
        <location evidence="7 8">Cell membrane</location>
        <topology evidence="7 8">Multi-pass membrane protein</topology>
    </subcellularLocation>
    <subcellularLocation>
        <location evidence="1">Membrane</location>
        <topology evidence="1">Multi-pass membrane protein</topology>
    </subcellularLocation>
</comment>
<evidence type="ECO:0000256" key="2">
    <source>
        <dbReference type="ARBA" id="ARBA00008472"/>
    </source>
</evidence>
<dbReference type="Gene3D" id="1.20.58.1610">
    <property type="entry name" value="NADH:ubiquinone/plastoquinone oxidoreductase, chain 3"/>
    <property type="match status" value="1"/>
</dbReference>
<dbReference type="AlphaFoldDB" id="A0A2H0LMA6"/>
<name>A0A2H0LMA6_9BACT</name>
<proteinExistence type="inferred from homology"/>
<keyword evidence="5 7" id="KW-1133">Transmembrane helix</keyword>
<comment type="subunit">
    <text evidence="7">NDH-1 is composed of 14 different subunits. Subunits NuoA, H, J, K, L, M, N constitute the membrane sector of the complex.</text>
</comment>
<feature type="transmembrane region" description="Helical" evidence="7">
    <location>
        <begin position="64"/>
        <end position="85"/>
    </location>
</feature>
<dbReference type="Pfam" id="PF00507">
    <property type="entry name" value="Oxidored_q4"/>
    <property type="match status" value="1"/>
</dbReference>
<feature type="transmembrane region" description="Helical" evidence="7">
    <location>
        <begin position="6"/>
        <end position="29"/>
    </location>
</feature>
<comment type="catalytic activity">
    <reaction evidence="7 8">
        <text>a quinone + NADH + 5 H(+)(in) = a quinol + NAD(+) + 4 H(+)(out)</text>
        <dbReference type="Rhea" id="RHEA:57888"/>
        <dbReference type="ChEBI" id="CHEBI:15378"/>
        <dbReference type="ChEBI" id="CHEBI:24646"/>
        <dbReference type="ChEBI" id="CHEBI:57540"/>
        <dbReference type="ChEBI" id="CHEBI:57945"/>
        <dbReference type="ChEBI" id="CHEBI:132124"/>
    </reaction>
</comment>
<dbReference type="InterPro" id="IPR023043">
    <property type="entry name" value="NAD(P)H_OxRDtase_bac/plastid"/>
</dbReference>
<reference evidence="9 10" key="1">
    <citation type="submission" date="2017-09" db="EMBL/GenBank/DDBJ databases">
        <title>Depth-based differentiation of microbial function through sediment-hosted aquifers and enrichment of novel symbionts in the deep terrestrial subsurface.</title>
        <authorList>
            <person name="Probst A.J."/>
            <person name="Ladd B."/>
            <person name="Jarett J.K."/>
            <person name="Geller-Mcgrath D.E."/>
            <person name="Sieber C.M."/>
            <person name="Emerson J.B."/>
            <person name="Anantharaman K."/>
            <person name="Thomas B.C."/>
            <person name="Malmstrom R."/>
            <person name="Stieglmeier M."/>
            <person name="Klingl A."/>
            <person name="Woyke T."/>
            <person name="Ryan C.M."/>
            <person name="Banfield J.F."/>
        </authorList>
    </citation>
    <scope>NUCLEOTIDE SEQUENCE [LARGE SCALE GENOMIC DNA]</scope>
    <source>
        <strain evidence="9">CG11_big_fil_rev_8_21_14_0_20_45_26</strain>
    </source>
</reference>
<evidence type="ECO:0000256" key="7">
    <source>
        <dbReference type="HAMAP-Rule" id="MF_01394"/>
    </source>
</evidence>
<evidence type="ECO:0000256" key="1">
    <source>
        <dbReference type="ARBA" id="ARBA00004141"/>
    </source>
</evidence>
<dbReference type="PANTHER" id="PTHR11058">
    <property type="entry name" value="NADH-UBIQUINONE OXIDOREDUCTASE CHAIN 3"/>
    <property type="match status" value="1"/>
</dbReference>
<evidence type="ECO:0000256" key="6">
    <source>
        <dbReference type="ARBA" id="ARBA00023136"/>
    </source>
</evidence>
<gene>
    <name evidence="7" type="primary">nuoA</name>
    <name evidence="9" type="ORF">COV74_08350</name>
</gene>
<dbReference type="GO" id="GO:0048038">
    <property type="term" value="F:quinone binding"/>
    <property type="evidence" value="ECO:0007669"/>
    <property type="project" value="UniProtKB-KW"/>
</dbReference>
<dbReference type="HAMAP" id="MF_01394">
    <property type="entry name" value="NDH1_NuoA"/>
    <property type="match status" value="1"/>
</dbReference>
<feature type="transmembrane region" description="Helical" evidence="7">
    <location>
        <begin position="91"/>
        <end position="114"/>
    </location>
</feature>
<keyword evidence="7 8" id="KW-0520">NAD</keyword>
<comment type="similarity">
    <text evidence="2 7 8">Belongs to the complex I subunit 3 family.</text>
</comment>